<dbReference type="Proteomes" id="UP000535511">
    <property type="component" value="Unassembled WGS sequence"/>
</dbReference>
<comment type="caution">
    <text evidence="2">The sequence shown here is derived from an EMBL/GenBank/DDBJ whole genome shotgun (WGS) entry which is preliminary data.</text>
</comment>
<feature type="transmembrane region" description="Helical" evidence="1">
    <location>
        <begin position="56"/>
        <end position="78"/>
    </location>
</feature>
<sequence length="155" mass="16440">MRRQQPRSISGAIGVLAAMVVLSGLTALLTVVYRDRLVRSWETGHPDVGGALQPPAFVPVAIVLFCVFALLAGVLVSFLRGGHPWARLALSGLSIFMAVVSLAGLRSDPPTLFLVLPVVWVALDLALLVCLWLPATSAYVNGSWESDPAPTRPSA</sequence>
<gene>
    <name evidence="2" type="ORF">BJZ21_001539</name>
</gene>
<evidence type="ECO:0000313" key="3">
    <source>
        <dbReference type="Proteomes" id="UP000535511"/>
    </source>
</evidence>
<keyword evidence="3" id="KW-1185">Reference proteome</keyword>
<protein>
    <recommendedName>
        <fullName evidence="4">Integral membrane protein</fullName>
    </recommendedName>
</protein>
<organism evidence="2 3">
    <name type="scientific">Nocardioides panaciterrulae</name>
    <dbReference type="NCBI Taxonomy" id="661492"/>
    <lineage>
        <taxon>Bacteria</taxon>
        <taxon>Bacillati</taxon>
        <taxon>Actinomycetota</taxon>
        <taxon>Actinomycetes</taxon>
        <taxon>Propionibacteriales</taxon>
        <taxon>Nocardioidaceae</taxon>
        <taxon>Nocardioides</taxon>
    </lineage>
</organism>
<dbReference type="AlphaFoldDB" id="A0A7Y9E563"/>
<dbReference type="EMBL" id="JACCBG010000001">
    <property type="protein sequence ID" value="NYD41456.1"/>
    <property type="molecule type" value="Genomic_DNA"/>
</dbReference>
<accession>A0A7Y9E563</accession>
<feature type="transmembrane region" description="Helical" evidence="1">
    <location>
        <begin position="12"/>
        <end position="33"/>
    </location>
</feature>
<proteinExistence type="predicted"/>
<reference evidence="2 3" key="1">
    <citation type="submission" date="2020-07" db="EMBL/GenBank/DDBJ databases">
        <title>Sequencing the genomes of 1000 actinobacteria strains.</title>
        <authorList>
            <person name="Klenk H.-P."/>
        </authorList>
    </citation>
    <scope>NUCLEOTIDE SEQUENCE [LARGE SCALE GENOMIC DNA]</scope>
    <source>
        <strain evidence="2 3">DSM 21350</strain>
    </source>
</reference>
<keyword evidence="1" id="KW-1133">Transmembrane helix</keyword>
<feature type="transmembrane region" description="Helical" evidence="1">
    <location>
        <begin position="85"/>
        <end position="105"/>
    </location>
</feature>
<evidence type="ECO:0000313" key="2">
    <source>
        <dbReference type="EMBL" id="NYD41456.1"/>
    </source>
</evidence>
<name>A0A7Y9E563_9ACTN</name>
<evidence type="ECO:0008006" key="4">
    <source>
        <dbReference type="Google" id="ProtNLM"/>
    </source>
</evidence>
<evidence type="ECO:0000256" key="1">
    <source>
        <dbReference type="SAM" id="Phobius"/>
    </source>
</evidence>
<dbReference type="RefSeq" id="WP_179663203.1">
    <property type="nucleotide sequence ID" value="NZ_JACCBG010000001.1"/>
</dbReference>
<keyword evidence="1" id="KW-0472">Membrane</keyword>
<feature type="transmembrane region" description="Helical" evidence="1">
    <location>
        <begin position="111"/>
        <end position="133"/>
    </location>
</feature>
<keyword evidence="1" id="KW-0812">Transmembrane</keyword>